<accession>A0A656QQ31</accession>
<dbReference type="Proteomes" id="UP000027451">
    <property type="component" value="Unassembled WGS sequence"/>
</dbReference>
<dbReference type="AlphaFoldDB" id="A0A656QQ31"/>
<evidence type="ECO:0000313" key="3">
    <source>
        <dbReference type="Proteomes" id="UP000027451"/>
    </source>
</evidence>
<reference evidence="2 3" key="1">
    <citation type="submission" date="2014-03" db="EMBL/GenBank/DDBJ databases">
        <title>Draft Genome Sequences of Four Burkholderia Strains.</title>
        <authorList>
            <person name="Liu X.Y."/>
            <person name="Li C.X."/>
            <person name="Xu J.H."/>
        </authorList>
    </citation>
    <scope>NUCLEOTIDE SEQUENCE [LARGE SCALE GENOMIC DNA]</scope>
    <source>
        <strain evidence="2 3">OP-1</strain>
    </source>
</reference>
<dbReference type="EMBL" id="JFHD01000006">
    <property type="protein sequence ID" value="KDR31440.1"/>
    <property type="molecule type" value="Genomic_DNA"/>
</dbReference>
<keyword evidence="1" id="KW-0812">Transmembrane</keyword>
<evidence type="ECO:0000256" key="1">
    <source>
        <dbReference type="SAM" id="Phobius"/>
    </source>
</evidence>
<organism evidence="2 3">
    <name type="scientific">Caballeronia zhejiangensis</name>
    <dbReference type="NCBI Taxonomy" id="871203"/>
    <lineage>
        <taxon>Bacteria</taxon>
        <taxon>Pseudomonadati</taxon>
        <taxon>Pseudomonadota</taxon>
        <taxon>Betaproteobacteria</taxon>
        <taxon>Burkholderiales</taxon>
        <taxon>Burkholderiaceae</taxon>
        <taxon>Caballeronia</taxon>
    </lineage>
</organism>
<feature type="transmembrane region" description="Helical" evidence="1">
    <location>
        <begin position="129"/>
        <end position="156"/>
    </location>
</feature>
<gene>
    <name evidence="2" type="ORF">BG60_32540</name>
</gene>
<keyword evidence="1" id="KW-1133">Transmembrane helix</keyword>
<comment type="caution">
    <text evidence="2">The sequence shown here is derived from an EMBL/GenBank/DDBJ whole genome shotgun (WGS) entry which is preliminary data.</text>
</comment>
<protein>
    <submittedName>
        <fullName evidence="2">Uncharacterized protein</fullName>
    </submittedName>
</protein>
<proteinExistence type="predicted"/>
<keyword evidence="3" id="KW-1185">Reference proteome</keyword>
<keyword evidence="1" id="KW-0472">Membrane</keyword>
<sequence length="197" mass="22140">MSRREQANEEFLAGLKNRTSRAIQQYFFSHGVCVGRSDVRKAMALPEHEQTFASLAPSFAQVNESISLLTDIGSLSLPSKEKTMRAVYEIEGRLRERGGCVEGLERALARIEMARNSIRAEPKLWPYTFWGVLCLLAAYFVWPSALVGVMLLGAGFNRHSSYKKRKAEADRALSEANDMFEAVAALELTPRLRLLEQ</sequence>
<dbReference type="RefSeq" id="WP_152563198.1">
    <property type="nucleotide sequence ID" value="NZ_JFHD01000006.1"/>
</dbReference>
<name>A0A656QQ31_9BURK</name>
<evidence type="ECO:0000313" key="2">
    <source>
        <dbReference type="EMBL" id="KDR31440.1"/>
    </source>
</evidence>